<dbReference type="Gene3D" id="2.130.10.10">
    <property type="entry name" value="YVTN repeat-like/Quinoprotein amine dehydrogenase"/>
    <property type="match status" value="1"/>
</dbReference>
<dbReference type="PROSITE" id="PS50181">
    <property type="entry name" value="FBOX"/>
    <property type="match status" value="1"/>
</dbReference>
<dbReference type="InterPro" id="IPR019775">
    <property type="entry name" value="WD40_repeat_CS"/>
</dbReference>
<feature type="repeat" description="WD" evidence="3">
    <location>
        <begin position="493"/>
        <end position="524"/>
    </location>
</feature>
<dbReference type="Pfam" id="PF00646">
    <property type="entry name" value="F-box"/>
    <property type="match status" value="1"/>
</dbReference>
<comment type="caution">
    <text evidence="6">The sequence shown here is derived from an EMBL/GenBank/DDBJ whole genome shotgun (WGS) entry which is preliminary data.</text>
</comment>
<dbReference type="PROSITE" id="PS50294">
    <property type="entry name" value="WD_REPEATS_REGION"/>
    <property type="match status" value="4"/>
</dbReference>
<dbReference type="GO" id="GO:0016874">
    <property type="term" value="F:ligase activity"/>
    <property type="evidence" value="ECO:0007669"/>
    <property type="project" value="UniProtKB-KW"/>
</dbReference>
<evidence type="ECO:0000313" key="6">
    <source>
        <dbReference type="EMBL" id="KAG7194128.1"/>
    </source>
</evidence>
<feature type="repeat" description="WD" evidence="3">
    <location>
        <begin position="373"/>
        <end position="412"/>
    </location>
</feature>
<dbReference type="PROSITE" id="PS50082">
    <property type="entry name" value="WD_REPEATS_2"/>
    <property type="match status" value="4"/>
</dbReference>
<dbReference type="InterPro" id="IPR031740">
    <property type="entry name" value="Cdc4_D"/>
</dbReference>
<dbReference type="InterPro" id="IPR036322">
    <property type="entry name" value="WD40_repeat_dom_sf"/>
</dbReference>
<name>A0A9P8AI84_9ASCO</name>
<dbReference type="SMART" id="SM00320">
    <property type="entry name" value="WD40"/>
    <property type="match status" value="6"/>
</dbReference>
<reference evidence="6" key="1">
    <citation type="submission" date="2021-03" db="EMBL/GenBank/DDBJ databases">
        <authorList>
            <person name="Palmer J.M."/>
        </authorList>
    </citation>
    <scope>NUCLEOTIDE SEQUENCE</scope>
    <source>
        <strain evidence="6">ARV_011</strain>
    </source>
</reference>
<evidence type="ECO:0000256" key="4">
    <source>
        <dbReference type="SAM" id="MobiDB-lite"/>
    </source>
</evidence>
<keyword evidence="1 3" id="KW-0853">WD repeat</keyword>
<dbReference type="InterPro" id="IPR036047">
    <property type="entry name" value="F-box-like_dom_sf"/>
</dbReference>
<evidence type="ECO:0000256" key="3">
    <source>
        <dbReference type="PROSITE-ProRule" id="PRU00221"/>
    </source>
</evidence>
<feature type="compositionally biased region" description="Polar residues" evidence="4">
    <location>
        <begin position="110"/>
        <end position="129"/>
    </location>
</feature>
<dbReference type="OrthoDB" id="190105at2759"/>
<evidence type="ECO:0000256" key="2">
    <source>
        <dbReference type="ARBA" id="ARBA00022737"/>
    </source>
</evidence>
<keyword evidence="2" id="KW-0677">Repeat</keyword>
<evidence type="ECO:0000313" key="7">
    <source>
        <dbReference type="Proteomes" id="UP000790833"/>
    </source>
</evidence>
<organism evidence="6 7">
    <name type="scientific">Scheffersomyces spartinae</name>
    <dbReference type="NCBI Taxonomy" id="45513"/>
    <lineage>
        <taxon>Eukaryota</taxon>
        <taxon>Fungi</taxon>
        <taxon>Dikarya</taxon>
        <taxon>Ascomycota</taxon>
        <taxon>Saccharomycotina</taxon>
        <taxon>Pichiomycetes</taxon>
        <taxon>Debaryomycetaceae</taxon>
        <taxon>Scheffersomyces</taxon>
    </lineage>
</organism>
<gene>
    <name evidence="6" type="primary">CDC4</name>
    <name evidence="6" type="ORF">KQ657_004836</name>
</gene>
<feature type="repeat" description="WD" evidence="3">
    <location>
        <begin position="536"/>
        <end position="577"/>
    </location>
</feature>
<dbReference type="InterPro" id="IPR020472">
    <property type="entry name" value="WD40_PAC1"/>
</dbReference>
<dbReference type="PANTHER" id="PTHR22847">
    <property type="entry name" value="WD40 REPEAT PROTEIN"/>
    <property type="match status" value="1"/>
</dbReference>
<dbReference type="PROSITE" id="PS00678">
    <property type="entry name" value="WD_REPEATS_1"/>
    <property type="match status" value="2"/>
</dbReference>
<dbReference type="Gene3D" id="1.20.1280.50">
    <property type="match status" value="1"/>
</dbReference>
<protein>
    <submittedName>
        <fullName evidence="6">SCF ubiquitin ligase complex subunit cdc4</fullName>
    </submittedName>
</protein>
<keyword evidence="6" id="KW-0436">Ligase</keyword>
<accession>A0A9P8AI84</accession>
<dbReference type="InterPro" id="IPR015943">
    <property type="entry name" value="WD40/YVTN_repeat-like_dom_sf"/>
</dbReference>
<dbReference type="CDD" id="cd00200">
    <property type="entry name" value="WD40"/>
    <property type="match status" value="1"/>
</dbReference>
<dbReference type="Pfam" id="PF00400">
    <property type="entry name" value="WD40"/>
    <property type="match status" value="6"/>
</dbReference>
<dbReference type="AlphaFoldDB" id="A0A9P8AI84"/>
<dbReference type="EMBL" id="JAHMUF010000008">
    <property type="protein sequence ID" value="KAG7194128.1"/>
    <property type="molecule type" value="Genomic_DNA"/>
</dbReference>
<dbReference type="PANTHER" id="PTHR22847:SF741">
    <property type="entry name" value="E3 UBIQUITIN LIGASE COMPLEX SCF SUBUNIT SCONB-RELATED"/>
    <property type="match status" value="1"/>
</dbReference>
<dbReference type="SUPFAM" id="SSF50978">
    <property type="entry name" value="WD40 repeat-like"/>
    <property type="match status" value="1"/>
</dbReference>
<proteinExistence type="predicted"/>
<dbReference type="GeneID" id="66118210"/>
<sequence length="712" mass="80424">MRLSDSWLPREYQKLTLLPTELRENRKRIRNVSNELNDDDGTAISDFETQTSVHSDQKDVLSLIHPPKRRLTSVMSPIVNEVEDEDTPMVGVDVNVRQMDLTPGNEERTTTINASTAVSDKSPSSNTPDSIPEYEDNDNQPQQLPLPSPSASPVQTGPSKAGYDPMENLLINSPQTQGELLDLISNLSVHLNERNQNYLIFKLLQNVNRRTLSMITDILYGSLKRDLISGLPPEITVRILSHMDYKTLGAMSQVCKSWNNIVNNKKLWIDLLVRDKLITPECIEKEINDPKLLEDWNFFPKYSNIGQVLYRKRRTILRRWMDPTYEPKRISVPGQGKNLVTCLQQDEEKIVTGVDDKLINIYCPKTGKLLKVLKGHDGGVWALKYTGNTLISGSTDRTVRIWNTKTGKCTHVFRGHTSTVRCLDILHPVKIGVDENGEDIIFPKQPLLVTGSRDSNLHVWKLPLVSEDEDDDDMDIPTIDSNELSNQHLVGILLGHTQSVRTVCGYGNIIVSGSYDTTVRVWDLMDGPTGSCKFVFTGHSDRIYTTVLDYSKKICYSGSMDSKISVWSIETGKLIRVLEGHCSLVGLLELSDNYLVSGAADATLRVWNPETGEGIYQFEGHSGAITCFQHDSLRTVSGSEKMLKLWDMETGEFVRDLLHDATVGIWQVRFDFNRCVAAVQRTQDETFIEILDFSEPPKKPIEETKKVIEEIY</sequence>
<feature type="region of interest" description="Disordered" evidence="4">
    <location>
        <begin position="100"/>
        <end position="163"/>
    </location>
</feature>
<evidence type="ECO:0000256" key="1">
    <source>
        <dbReference type="ARBA" id="ARBA00022574"/>
    </source>
</evidence>
<evidence type="ECO:0000259" key="5">
    <source>
        <dbReference type="PROSITE" id="PS50181"/>
    </source>
</evidence>
<dbReference type="SUPFAM" id="SSF81383">
    <property type="entry name" value="F-box domain"/>
    <property type="match status" value="1"/>
</dbReference>
<dbReference type="InterPro" id="IPR001810">
    <property type="entry name" value="F-box_dom"/>
</dbReference>
<feature type="repeat" description="WD" evidence="3">
    <location>
        <begin position="578"/>
        <end position="617"/>
    </location>
</feature>
<dbReference type="InterPro" id="IPR001680">
    <property type="entry name" value="WD40_rpt"/>
</dbReference>
<dbReference type="SMART" id="SM00256">
    <property type="entry name" value="FBOX"/>
    <property type="match status" value="1"/>
</dbReference>
<feature type="domain" description="F-box" evidence="5">
    <location>
        <begin position="225"/>
        <end position="271"/>
    </location>
</feature>
<dbReference type="Pfam" id="PF16856">
    <property type="entry name" value="CDC4_D"/>
    <property type="match status" value="1"/>
</dbReference>
<dbReference type="PRINTS" id="PR00320">
    <property type="entry name" value="GPROTEINBRPT"/>
</dbReference>
<dbReference type="RefSeq" id="XP_043049675.1">
    <property type="nucleotide sequence ID" value="XM_043195502.1"/>
</dbReference>
<dbReference type="Proteomes" id="UP000790833">
    <property type="component" value="Unassembled WGS sequence"/>
</dbReference>
<keyword evidence="7" id="KW-1185">Reference proteome</keyword>